<name>A0A382VU62_9ZZZZ</name>
<feature type="non-terminal residue" evidence="1">
    <location>
        <position position="1"/>
    </location>
</feature>
<proteinExistence type="predicted"/>
<dbReference type="EMBL" id="UINC01154707">
    <property type="protein sequence ID" value="SVD50136.1"/>
    <property type="molecule type" value="Genomic_DNA"/>
</dbReference>
<reference evidence="1" key="1">
    <citation type="submission" date="2018-05" db="EMBL/GenBank/DDBJ databases">
        <authorList>
            <person name="Lanie J.A."/>
            <person name="Ng W.-L."/>
            <person name="Kazmierczak K.M."/>
            <person name="Andrzejewski T.M."/>
            <person name="Davidsen T.M."/>
            <person name="Wayne K.J."/>
            <person name="Tettelin H."/>
            <person name="Glass J.I."/>
            <person name="Rusch D."/>
            <person name="Podicherti R."/>
            <person name="Tsui H.-C.T."/>
            <person name="Winkler M.E."/>
        </authorList>
    </citation>
    <scope>NUCLEOTIDE SEQUENCE</scope>
</reference>
<dbReference type="Pfam" id="PF12796">
    <property type="entry name" value="Ank_2"/>
    <property type="match status" value="1"/>
</dbReference>
<dbReference type="InterPro" id="IPR036770">
    <property type="entry name" value="Ankyrin_rpt-contain_sf"/>
</dbReference>
<dbReference type="SUPFAM" id="SSF48403">
    <property type="entry name" value="Ankyrin repeat"/>
    <property type="match status" value="1"/>
</dbReference>
<dbReference type="Gene3D" id="1.25.40.20">
    <property type="entry name" value="Ankyrin repeat-containing domain"/>
    <property type="match status" value="1"/>
</dbReference>
<dbReference type="InterPro" id="IPR002110">
    <property type="entry name" value="Ankyrin_rpt"/>
</dbReference>
<accession>A0A382VU62</accession>
<gene>
    <name evidence="1" type="ORF">METZ01_LOCUS402990</name>
</gene>
<sequence>DEIGELQKVNTLLEGGADPNIQNHEGVPLLILAIAYGSSGDLELVKALVEGGADANQGTQTPDGNIVKPLDVAAEAAAELGEVGLQEIAEFLISKGAEHATGEAELEITIHGSEEQASFHDELDSAEGKYHYELHMKSLNEDQIAYVKAEFDEYTWDMGFAVTKFEFKEDGNSFKIAFDSKKYFDAEVDDWGDRDLAQNIVTRLVGKEQFFCNLWSSGHNLEDREIIFVDNRDNSWAVEISKFGGLEKITQDQ</sequence>
<evidence type="ECO:0000313" key="1">
    <source>
        <dbReference type="EMBL" id="SVD50136.1"/>
    </source>
</evidence>
<dbReference type="AlphaFoldDB" id="A0A382VU62"/>
<protein>
    <submittedName>
        <fullName evidence="1">Uncharacterized protein</fullName>
    </submittedName>
</protein>
<organism evidence="1">
    <name type="scientific">marine metagenome</name>
    <dbReference type="NCBI Taxonomy" id="408172"/>
    <lineage>
        <taxon>unclassified sequences</taxon>
        <taxon>metagenomes</taxon>
        <taxon>ecological metagenomes</taxon>
    </lineage>
</organism>